<dbReference type="Gene3D" id="3.40.50.720">
    <property type="entry name" value="NAD(P)-binding Rossmann-like Domain"/>
    <property type="match status" value="1"/>
</dbReference>
<dbReference type="InterPro" id="IPR000683">
    <property type="entry name" value="Gfo/Idh/MocA-like_OxRdtase_N"/>
</dbReference>
<reference evidence="4 5" key="1">
    <citation type="journal article" date="2021" name="Int. J. Syst. Evol. Microbiol.">
        <title>Steroidobacter gossypii sp. nov., isolated from soil of cotton cropping field.</title>
        <authorList>
            <person name="Huang R."/>
            <person name="Yang S."/>
            <person name="Zhen C."/>
            <person name="Liu W."/>
        </authorList>
    </citation>
    <scope>NUCLEOTIDE SEQUENCE [LARGE SCALE GENOMIC DNA]</scope>
    <source>
        <strain evidence="4 5">S1-65</strain>
    </source>
</reference>
<dbReference type="PANTHER" id="PTHR43818:SF11">
    <property type="entry name" value="BCDNA.GH03377"/>
    <property type="match status" value="1"/>
</dbReference>
<gene>
    <name evidence="4" type="ORF">JM946_01665</name>
</gene>
<evidence type="ECO:0000259" key="2">
    <source>
        <dbReference type="Pfam" id="PF01408"/>
    </source>
</evidence>
<evidence type="ECO:0000256" key="1">
    <source>
        <dbReference type="ARBA" id="ARBA00023002"/>
    </source>
</evidence>
<dbReference type="InterPro" id="IPR055170">
    <property type="entry name" value="GFO_IDH_MocA-like_dom"/>
</dbReference>
<dbReference type="Pfam" id="PF01408">
    <property type="entry name" value="GFO_IDH_MocA"/>
    <property type="match status" value="1"/>
</dbReference>
<dbReference type="InterPro" id="IPR050463">
    <property type="entry name" value="Gfo/Idh/MocA_oxidrdct_glycsds"/>
</dbReference>
<dbReference type="EMBL" id="JAEVLS010000001">
    <property type="protein sequence ID" value="MBM0103426.1"/>
    <property type="molecule type" value="Genomic_DNA"/>
</dbReference>
<evidence type="ECO:0000313" key="5">
    <source>
        <dbReference type="Proteomes" id="UP000661077"/>
    </source>
</evidence>
<accession>A0ABS1WR24</accession>
<feature type="domain" description="GFO/IDH/MocA-like oxidoreductase" evidence="3">
    <location>
        <begin position="131"/>
        <end position="276"/>
    </location>
</feature>
<sequence length="375" mass="40593">MSRPLRTAVIGTGFIGRVHVRSARLAGAEVVGVAASSPERSAQAAKELAVPRSFASGLEAARDKDVDVIHICTPNSLHMEVAKTALESGKHVVCEKPLATSLQDAQMLTELANSKGLIGTVPFINRYHPMVREARARVQGDETGKLYLIQGSYLQDWLMQAGDTNWRVDATAGGKSRAFADIGSHLCDLLEWITGERFTSLIATLGTPIAQRSAAASRVAFQAAGEVKETKSVDTEDVACLILRTDRGTLASLTISQVSAGRKNRLWFELDGAQQSVMFDLESPEQLWIGRREGMTLLVRDPSQGSPEHRRLAWLPAGHAQGWGDCFEAFVRDSYAAIRGESHVGLPTFADGARSMSIVEAVLRSSASNQWTPVN</sequence>
<dbReference type="InterPro" id="IPR036291">
    <property type="entry name" value="NAD(P)-bd_dom_sf"/>
</dbReference>
<dbReference type="Pfam" id="PF22725">
    <property type="entry name" value="GFO_IDH_MocA_C3"/>
    <property type="match status" value="1"/>
</dbReference>
<organism evidence="4 5">
    <name type="scientific">Steroidobacter gossypii</name>
    <dbReference type="NCBI Taxonomy" id="2805490"/>
    <lineage>
        <taxon>Bacteria</taxon>
        <taxon>Pseudomonadati</taxon>
        <taxon>Pseudomonadota</taxon>
        <taxon>Gammaproteobacteria</taxon>
        <taxon>Steroidobacterales</taxon>
        <taxon>Steroidobacteraceae</taxon>
        <taxon>Steroidobacter</taxon>
    </lineage>
</organism>
<protein>
    <submittedName>
        <fullName evidence="4">Gfo/Idh/MocA family oxidoreductase</fullName>
    </submittedName>
</protein>
<dbReference type="SUPFAM" id="SSF55347">
    <property type="entry name" value="Glyceraldehyde-3-phosphate dehydrogenase-like, C-terminal domain"/>
    <property type="match status" value="1"/>
</dbReference>
<comment type="caution">
    <text evidence="4">The sequence shown here is derived from an EMBL/GenBank/DDBJ whole genome shotgun (WGS) entry which is preliminary data.</text>
</comment>
<dbReference type="Gene3D" id="3.30.360.10">
    <property type="entry name" value="Dihydrodipicolinate Reductase, domain 2"/>
    <property type="match status" value="1"/>
</dbReference>
<dbReference type="PANTHER" id="PTHR43818">
    <property type="entry name" value="BCDNA.GH03377"/>
    <property type="match status" value="1"/>
</dbReference>
<feature type="domain" description="Gfo/Idh/MocA-like oxidoreductase N-terminal" evidence="2">
    <location>
        <begin position="5"/>
        <end position="120"/>
    </location>
</feature>
<proteinExistence type="predicted"/>
<keyword evidence="5" id="KW-1185">Reference proteome</keyword>
<dbReference type="SUPFAM" id="SSF51735">
    <property type="entry name" value="NAD(P)-binding Rossmann-fold domains"/>
    <property type="match status" value="1"/>
</dbReference>
<evidence type="ECO:0000259" key="3">
    <source>
        <dbReference type="Pfam" id="PF22725"/>
    </source>
</evidence>
<evidence type="ECO:0000313" key="4">
    <source>
        <dbReference type="EMBL" id="MBM0103426.1"/>
    </source>
</evidence>
<name>A0ABS1WR24_9GAMM</name>
<dbReference type="Proteomes" id="UP000661077">
    <property type="component" value="Unassembled WGS sequence"/>
</dbReference>
<keyword evidence="1" id="KW-0560">Oxidoreductase</keyword>
<dbReference type="RefSeq" id="WP_203165400.1">
    <property type="nucleotide sequence ID" value="NZ_JAEVLS010000001.1"/>
</dbReference>